<dbReference type="EMBL" id="BLXT01006926">
    <property type="protein sequence ID" value="GFO34604.1"/>
    <property type="molecule type" value="Genomic_DNA"/>
</dbReference>
<dbReference type="AlphaFoldDB" id="A0AAV4CRY7"/>
<evidence type="ECO:0000313" key="1">
    <source>
        <dbReference type="EMBL" id="GFO34604.1"/>
    </source>
</evidence>
<proteinExistence type="predicted"/>
<keyword evidence="2" id="KW-1185">Reference proteome</keyword>
<name>A0AAV4CRY7_9GAST</name>
<evidence type="ECO:0000313" key="2">
    <source>
        <dbReference type="Proteomes" id="UP000735302"/>
    </source>
</evidence>
<accession>A0AAV4CRY7</accession>
<reference evidence="1 2" key="1">
    <citation type="journal article" date="2021" name="Elife">
        <title>Chloroplast acquisition without the gene transfer in kleptoplastic sea slugs, Plakobranchus ocellatus.</title>
        <authorList>
            <person name="Maeda T."/>
            <person name="Takahashi S."/>
            <person name="Yoshida T."/>
            <person name="Shimamura S."/>
            <person name="Takaki Y."/>
            <person name="Nagai Y."/>
            <person name="Toyoda A."/>
            <person name="Suzuki Y."/>
            <person name="Arimoto A."/>
            <person name="Ishii H."/>
            <person name="Satoh N."/>
            <person name="Nishiyama T."/>
            <person name="Hasebe M."/>
            <person name="Maruyama T."/>
            <person name="Minagawa J."/>
            <person name="Obokata J."/>
            <person name="Shigenobu S."/>
        </authorList>
    </citation>
    <scope>NUCLEOTIDE SEQUENCE [LARGE SCALE GENOMIC DNA]</scope>
</reference>
<organism evidence="1 2">
    <name type="scientific">Plakobranchus ocellatus</name>
    <dbReference type="NCBI Taxonomy" id="259542"/>
    <lineage>
        <taxon>Eukaryota</taxon>
        <taxon>Metazoa</taxon>
        <taxon>Spiralia</taxon>
        <taxon>Lophotrochozoa</taxon>
        <taxon>Mollusca</taxon>
        <taxon>Gastropoda</taxon>
        <taxon>Heterobranchia</taxon>
        <taxon>Euthyneura</taxon>
        <taxon>Panpulmonata</taxon>
        <taxon>Sacoglossa</taxon>
        <taxon>Placobranchoidea</taxon>
        <taxon>Plakobranchidae</taxon>
        <taxon>Plakobranchus</taxon>
    </lineage>
</organism>
<gene>
    <name evidence="1" type="ORF">PoB_006110900</name>
</gene>
<sequence length="223" mass="25259">METFMNNPHLSFHDALPTPITTTAITRKQINVSNVMLNDFVSKSESNDQDFCDDDMNRSGHSDIFSEKSQSVTARNTECQVNNGPAPGKKVKSLVKDSVQLQYEKTSFQMMQVKRGQKSHKGCSKVNFTSLNATCSGCKDLKHQSNAEFIESQNHFCQHSMLMIPLTNRQRPQSNSLLFYEQISQPQAVRPESLKKKSTESFVLPSTVTRREASSFMKLVWII</sequence>
<comment type="caution">
    <text evidence="1">The sequence shown here is derived from an EMBL/GenBank/DDBJ whole genome shotgun (WGS) entry which is preliminary data.</text>
</comment>
<protein>
    <submittedName>
        <fullName evidence="1">Uncharacterized protein</fullName>
    </submittedName>
</protein>
<dbReference type="Proteomes" id="UP000735302">
    <property type="component" value="Unassembled WGS sequence"/>
</dbReference>